<dbReference type="GO" id="GO:0005507">
    <property type="term" value="F:copper ion binding"/>
    <property type="evidence" value="ECO:0007669"/>
    <property type="project" value="TreeGrafter"/>
</dbReference>
<comment type="caution">
    <text evidence="2">Once thought to be involved in copper homeostasis, experiments in E.coli have shown this is not the case.</text>
</comment>
<dbReference type="PANTHER" id="PTHR12598:SF0">
    <property type="entry name" value="COPPER HOMEOSTASIS PROTEIN CUTC HOMOLOG"/>
    <property type="match status" value="1"/>
</dbReference>
<keyword evidence="2" id="KW-0963">Cytoplasm</keyword>
<evidence type="ECO:0000313" key="3">
    <source>
        <dbReference type="EMBL" id="PZX65789.1"/>
    </source>
</evidence>
<evidence type="ECO:0000313" key="4">
    <source>
        <dbReference type="Proteomes" id="UP000249720"/>
    </source>
</evidence>
<dbReference type="PANTHER" id="PTHR12598">
    <property type="entry name" value="COPPER HOMEOSTASIS PROTEIN CUTC"/>
    <property type="match status" value="1"/>
</dbReference>
<dbReference type="FunFam" id="3.20.20.380:FF:000001">
    <property type="entry name" value="Copper homeostasis protein CutC"/>
    <property type="match status" value="1"/>
</dbReference>
<dbReference type="InterPro" id="IPR005627">
    <property type="entry name" value="CutC-like"/>
</dbReference>
<dbReference type="OrthoDB" id="9815677at2"/>
<dbReference type="EMBL" id="QKZV01000001">
    <property type="protein sequence ID" value="PZX65789.1"/>
    <property type="molecule type" value="Genomic_DNA"/>
</dbReference>
<gene>
    <name evidence="2" type="primary">cutC</name>
    <name evidence="3" type="ORF">LX80_00282</name>
</gene>
<proteinExistence type="inferred from homology"/>
<keyword evidence="4" id="KW-1185">Reference proteome</keyword>
<evidence type="ECO:0000256" key="2">
    <source>
        <dbReference type="HAMAP-Rule" id="MF_00795"/>
    </source>
</evidence>
<evidence type="ECO:0000256" key="1">
    <source>
        <dbReference type="ARBA" id="ARBA00007768"/>
    </source>
</evidence>
<dbReference type="Proteomes" id="UP000249720">
    <property type="component" value="Unassembled WGS sequence"/>
</dbReference>
<dbReference type="RefSeq" id="WP_111293246.1">
    <property type="nucleotide sequence ID" value="NZ_QKZV01000001.1"/>
</dbReference>
<reference evidence="3 4" key="1">
    <citation type="submission" date="2018-06" db="EMBL/GenBank/DDBJ databases">
        <title>Genomic Encyclopedia of Archaeal and Bacterial Type Strains, Phase II (KMG-II): from individual species to whole genera.</title>
        <authorList>
            <person name="Goeker M."/>
        </authorList>
    </citation>
    <scope>NUCLEOTIDE SEQUENCE [LARGE SCALE GENOMIC DNA]</scope>
    <source>
        <strain evidence="3 4">DSM 23241</strain>
    </source>
</reference>
<comment type="caution">
    <text evidence="3">The sequence shown here is derived from an EMBL/GenBank/DDBJ whole genome shotgun (WGS) entry which is preliminary data.</text>
</comment>
<dbReference type="Pfam" id="PF03932">
    <property type="entry name" value="CutC"/>
    <property type="match status" value="1"/>
</dbReference>
<dbReference type="Gene3D" id="3.20.20.380">
    <property type="entry name" value="Copper homeostasis (CutC) domain"/>
    <property type="match status" value="1"/>
</dbReference>
<protein>
    <recommendedName>
        <fullName evidence="2">PF03932 family protein CutC</fullName>
    </recommendedName>
</protein>
<dbReference type="AlphaFoldDB" id="A0A2W7SF49"/>
<dbReference type="SUPFAM" id="SSF110395">
    <property type="entry name" value="CutC-like"/>
    <property type="match status" value="1"/>
</dbReference>
<comment type="similarity">
    <text evidence="1 2">Belongs to the CutC family.</text>
</comment>
<accession>A0A2W7SF49</accession>
<dbReference type="InterPro" id="IPR036822">
    <property type="entry name" value="CutC-like_dom_sf"/>
</dbReference>
<name>A0A2W7SF49_9BACT</name>
<comment type="subcellular location">
    <subcellularLocation>
        <location evidence="2">Cytoplasm</location>
    </subcellularLocation>
</comment>
<dbReference type="HAMAP" id="MF_00795">
    <property type="entry name" value="CutC"/>
    <property type="match status" value="1"/>
</dbReference>
<sequence>MKILEIAVFSIESAFIAAKAGADRLELCENYDNGGTTPSYGYLKTVRNQLSLPMFVMICPRAGDFVYNEEEFAAMKADILLCKQMGFDGIVAGVLKADGSIDTERLQQIVEWAYPMDVTFHRAFDRCNNPMMALQQIVACGCQRILTSGQQPSAFEGKDLIQQLIEAANDDIIILPGGGIRSNNLNALMQSIQSNEWHSSAKKWVPANSEYWVESMHDAKEKIIADANEIAALQTILNAS</sequence>
<organism evidence="3 4">
    <name type="scientific">Hydrotalea sandarakina</name>
    <dbReference type="NCBI Taxonomy" id="1004304"/>
    <lineage>
        <taxon>Bacteria</taxon>
        <taxon>Pseudomonadati</taxon>
        <taxon>Bacteroidota</taxon>
        <taxon>Chitinophagia</taxon>
        <taxon>Chitinophagales</taxon>
        <taxon>Chitinophagaceae</taxon>
        <taxon>Hydrotalea</taxon>
    </lineage>
</organism>
<dbReference type="GO" id="GO:0005737">
    <property type="term" value="C:cytoplasm"/>
    <property type="evidence" value="ECO:0007669"/>
    <property type="project" value="UniProtKB-SubCell"/>
</dbReference>